<sequence>MSLFIKLLNERDDRLGKLRSEAHLKGGDIIVQKPPSGHARAVIEEPASVMTASPTGEFSDQEIGHVRDAPMKTTVKNESNDVDDFKLSLKPQLEELDARTDTKIKFLVRQRIVNQALNSENSE</sequence>
<evidence type="ECO:0000313" key="1">
    <source>
        <dbReference type="EMBL" id="CCF59859.1"/>
    </source>
</evidence>
<organism evidence="1 2">
    <name type="scientific">Kazachstania africana (strain ATCC 22294 / BCRC 22015 / CBS 2517 / CECT 1963 / NBRC 1671 / NRRL Y-8276)</name>
    <name type="common">Yeast</name>
    <name type="synonym">Kluyveromyces africanus</name>
    <dbReference type="NCBI Taxonomy" id="1071382"/>
    <lineage>
        <taxon>Eukaryota</taxon>
        <taxon>Fungi</taxon>
        <taxon>Dikarya</taxon>
        <taxon>Ascomycota</taxon>
        <taxon>Saccharomycotina</taxon>
        <taxon>Saccharomycetes</taxon>
        <taxon>Saccharomycetales</taxon>
        <taxon>Saccharomycetaceae</taxon>
        <taxon>Kazachstania</taxon>
    </lineage>
</organism>
<dbReference type="Proteomes" id="UP000005220">
    <property type="component" value="Chromosome 9"/>
</dbReference>
<accession>H2AZQ9</accession>
<dbReference type="HOGENOM" id="CLU_2015612_0_0_1"/>
<dbReference type="InParanoid" id="H2AZQ9"/>
<dbReference type="OrthoDB" id="4036654at2759"/>
<gene>
    <name evidence="1" type="primary">KAFR0I00780</name>
    <name evidence="1" type="ORF">KAFR_0I00780</name>
</gene>
<keyword evidence="2" id="KW-1185">Reference proteome</keyword>
<dbReference type="KEGG" id="kaf:KAFR_0I00780"/>
<dbReference type="EMBL" id="HE650829">
    <property type="protein sequence ID" value="CCF59859.1"/>
    <property type="molecule type" value="Genomic_DNA"/>
</dbReference>
<name>H2AZQ9_KAZAF</name>
<protein>
    <submittedName>
        <fullName evidence="1">Uncharacterized protein</fullName>
    </submittedName>
</protein>
<dbReference type="RefSeq" id="XP_003958994.1">
    <property type="nucleotide sequence ID" value="XM_003958945.1"/>
</dbReference>
<dbReference type="AlphaFoldDB" id="H2AZQ9"/>
<dbReference type="GeneID" id="13883495"/>
<reference evidence="1 2" key="1">
    <citation type="journal article" date="2011" name="Proc. Natl. Acad. Sci. U.S.A.">
        <title>Evolutionary erosion of yeast sex chromosomes by mating-type switching accidents.</title>
        <authorList>
            <person name="Gordon J.L."/>
            <person name="Armisen D."/>
            <person name="Proux-Wera E."/>
            <person name="Oheigeartaigh S.S."/>
            <person name="Byrne K.P."/>
            <person name="Wolfe K.H."/>
        </authorList>
    </citation>
    <scope>NUCLEOTIDE SEQUENCE [LARGE SCALE GENOMIC DNA]</scope>
    <source>
        <strain evidence="2">ATCC 22294 / BCRC 22015 / CBS 2517 / CECT 1963 / NBRC 1671 / NRRL Y-8276</strain>
    </source>
</reference>
<proteinExistence type="predicted"/>
<evidence type="ECO:0000313" key="2">
    <source>
        <dbReference type="Proteomes" id="UP000005220"/>
    </source>
</evidence>